<name>A0ACC3DAU4_9PEZI</name>
<organism evidence="1 2">
    <name type="scientific">Coniosporium uncinatum</name>
    <dbReference type="NCBI Taxonomy" id="93489"/>
    <lineage>
        <taxon>Eukaryota</taxon>
        <taxon>Fungi</taxon>
        <taxon>Dikarya</taxon>
        <taxon>Ascomycota</taxon>
        <taxon>Pezizomycotina</taxon>
        <taxon>Dothideomycetes</taxon>
        <taxon>Dothideomycetes incertae sedis</taxon>
        <taxon>Coniosporium</taxon>
    </lineage>
</organism>
<reference evidence="1" key="1">
    <citation type="submission" date="2024-09" db="EMBL/GenBank/DDBJ databases">
        <title>Black Yeasts Isolated from many extreme environments.</title>
        <authorList>
            <person name="Coleine C."/>
            <person name="Stajich J.E."/>
            <person name="Selbmann L."/>
        </authorList>
    </citation>
    <scope>NUCLEOTIDE SEQUENCE</scope>
    <source>
        <strain evidence="1">CCFEE 5737</strain>
    </source>
</reference>
<sequence length="299" mass="32837">MAPLTLPYTVLDVFTTKPFSAGNPLALVRLTHETAKHITQEQKQLIAREFNFSETVFPHDYEPDSIPPEKGGPARAVKRAFDIFTKPVEILFAGHPTIGTATWCFDHVFPAGAQKGVLVMHSRGGGRVTRAELLERQPELAEVGGGDWLEEGFEVNMKIPSLEIMEKIRPAKPPSVEHILDEDFQGAIGGLQFYCELPVATEEGLSPSRRFRVRRMTSLGEEDPATGSAACALSVWMSGKANSSDPRGRRDFRYEIEQGVEMGRKSDIVVEIRLRGDGGPESVALLGHAVISMDGSLQL</sequence>
<comment type="caution">
    <text evidence="1">The sequence shown here is derived from an EMBL/GenBank/DDBJ whole genome shotgun (WGS) entry which is preliminary data.</text>
</comment>
<evidence type="ECO:0000313" key="1">
    <source>
        <dbReference type="EMBL" id="KAK3064566.1"/>
    </source>
</evidence>
<accession>A0ACC3DAU4</accession>
<evidence type="ECO:0000313" key="2">
    <source>
        <dbReference type="Proteomes" id="UP001186974"/>
    </source>
</evidence>
<protein>
    <submittedName>
        <fullName evidence="1">Uncharacterized protein</fullName>
    </submittedName>
</protein>
<dbReference type="Proteomes" id="UP001186974">
    <property type="component" value="Unassembled WGS sequence"/>
</dbReference>
<dbReference type="EMBL" id="JAWDJW010006479">
    <property type="protein sequence ID" value="KAK3064566.1"/>
    <property type="molecule type" value="Genomic_DNA"/>
</dbReference>
<gene>
    <name evidence="1" type="ORF">LTS18_006016</name>
</gene>
<proteinExistence type="predicted"/>
<keyword evidence="2" id="KW-1185">Reference proteome</keyword>